<protein>
    <submittedName>
        <fullName evidence="2">Major tail protein</fullName>
    </submittedName>
</protein>
<sequence>MPGIQPVKGRRLRATKINGCGMPLAGPRNRLVTSGYVSLTLTAVMREAQDLTQDNAEGKECYSDRTPPERRWYTPQLELCNVNTGLLTMFTGWENVLSADDLPVGYRDQKEIETDLGIALELWTAGKSDEDCDDIPTTDAAFTAPGTGRSFGYFLLGGTEWTPGDITIGATVSTFTLTGRTIAMPYWGKGPYNVQEDDTGAAGRLVTPTSKKEHLTVFRTMIAPPEPTPGTEPVPLATNSLFVAPDFYYGGPTSEPPADVAPEQPAIP</sequence>
<dbReference type="RefSeq" id="YP_009210875.1">
    <property type="nucleotide sequence ID" value="NC_028934.1"/>
</dbReference>
<dbReference type="EMBL" id="KR080194">
    <property type="protein sequence ID" value="AKF14281.1"/>
    <property type="molecule type" value="Genomic_DNA"/>
</dbReference>
<dbReference type="Proteomes" id="UP000203101">
    <property type="component" value="Segment"/>
</dbReference>
<accession>A0A0F6WDZ3</accession>
<organism evidence="2 3">
    <name type="scientific">Mycobacterium phage Vincenzo</name>
    <dbReference type="NCBI Taxonomy" id="1647301"/>
    <lineage>
        <taxon>Viruses</taxon>
        <taxon>Duplodnaviria</taxon>
        <taxon>Heunggongvirae</taxon>
        <taxon>Uroviricota</taxon>
        <taxon>Caudoviricetes</taxon>
        <taxon>Bclasvirinae</taxon>
        <taxon>Coopervirus</taxon>
        <taxon>Coopervirus vincenzo</taxon>
    </lineage>
</organism>
<evidence type="ECO:0000313" key="3">
    <source>
        <dbReference type="Proteomes" id="UP000203101"/>
    </source>
</evidence>
<gene>
    <name evidence="2" type="primary">19</name>
    <name evidence="2" type="ORF">SEA_VINCENZO_19</name>
</gene>
<proteinExistence type="predicted"/>
<evidence type="ECO:0000313" key="2">
    <source>
        <dbReference type="EMBL" id="AKF14281.1"/>
    </source>
</evidence>
<dbReference type="GeneID" id="26637322"/>
<dbReference type="KEGG" id="vg:26637322"/>
<keyword evidence="3" id="KW-1185">Reference proteome</keyword>
<feature type="region of interest" description="Disordered" evidence="1">
    <location>
        <begin position="249"/>
        <end position="268"/>
    </location>
</feature>
<name>A0A0F6WDZ3_9CAUD</name>
<reference evidence="2 3" key="1">
    <citation type="journal article" date="2015" name="Genome Announc.">
        <title>Genome Sequences of Mycobacteriophages AlanGrant, Baee, Corofin, OrangeOswald, and Vincenzo, New Members of Cluster B.</title>
        <authorList>
            <person name="Pope W.H."/>
            <person name="Carbonara M.E."/>
            <person name="Cioffi H.M."/>
            <person name="Cruz T."/>
            <person name="Dang B.Q."/>
            <person name="Doyle A.N."/>
            <person name="Fan O.H."/>
            <person name="Gallagher M."/>
            <person name="Gentile G.M."/>
            <person name="German B.A."/>
            <person name="Farrell M.E."/>
            <person name="Gerwig M."/>
            <person name="Hunter K.L."/>
            <person name="Lefever V.E."/>
            <person name="Marfisi N.A."/>
            <person name="McDonnell J.E."/>
            <person name="Monga J.K."/>
            <person name="Quiroz K.G."/>
            <person name="Pong A.C."/>
            <person name="Rimple P.A."/>
            <person name="Situ M."/>
            <person name="Sohnen P.C."/>
            <person name="Stockinger A.N."/>
            <person name="Thompson P.K."/>
            <person name="Torchio N.M."/>
            <person name="Toner C.L."/>
            <person name="Ulbrich M.C."/>
            <person name="Vohra N.I."/>
            <person name="Zakir A."/>
            <person name="Adkins N.L."/>
            <person name="Brown B.R."/>
            <person name="Churilla B.M."/>
            <person name="Kramer Z.J."/>
            <person name="Lapin J.S."/>
            <person name="Montgomery M.T."/>
            <person name="Prout A.K."/>
            <person name="Grubb S.R."/>
            <person name="Warner M.H."/>
            <person name="Bowman C.A."/>
            <person name="Russell D.A."/>
            <person name="Hatfull G.F."/>
        </authorList>
    </citation>
    <scope>NUCLEOTIDE SEQUENCE [LARGE SCALE GENOMIC DNA]</scope>
</reference>
<dbReference type="OrthoDB" id="13345at10239"/>
<evidence type="ECO:0000256" key="1">
    <source>
        <dbReference type="SAM" id="MobiDB-lite"/>
    </source>
</evidence>